<keyword evidence="2" id="KW-1133">Transmembrane helix</keyword>
<feature type="region of interest" description="Disordered" evidence="1">
    <location>
        <begin position="37"/>
        <end position="87"/>
    </location>
</feature>
<dbReference type="Proteomes" id="UP001174136">
    <property type="component" value="Unassembled WGS sequence"/>
</dbReference>
<keyword evidence="2" id="KW-0472">Membrane</keyword>
<evidence type="ECO:0000313" key="3">
    <source>
        <dbReference type="EMBL" id="KAK0138048.1"/>
    </source>
</evidence>
<feature type="compositionally biased region" description="Low complexity" evidence="1">
    <location>
        <begin position="38"/>
        <end position="55"/>
    </location>
</feature>
<evidence type="ECO:0000256" key="2">
    <source>
        <dbReference type="SAM" id="Phobius"/>
    </source>
</evidence>
<dbReference type="EMBL" id="JAOPHQ010004836">
    <property type="protein sequence ID" value="KAK0138048.1"/>
    <property type="molecule type" value="Genomic_DNA"/>
</dbReference>
<organism evidence="3 4">
    <name type="scientific">Merluccius polli</name>
    <name type="common">Benguela hake</name>
    <name type="synonym">Merluccius cadenati</name>
    <dbReference type="NCBI Taxonomy" id="89951"/>
    <lineage>
        <taxon>Eukaryota</taxon>
        <taxon>Metazoa</taxon>
        <taxon>Chordata</taxon>
        <taxon>Craniata</taxon>
        <taxon>Vertebrata</taxon>
        <taxon>Euteleostomi</taxon>
        <taxon>Actinopterygii</taxon>
        <taxon>Neopterygii</taxon>
        <taxon>Teleostei</taxon>
        <taxon>Neoteleostei</taxon>
        <taxon>Acanthomorphata</taxon>
        <taxon>Zeiogadaria</taxon>
        <taxon>Gadariae</taxon>
        <taxon>Gadiformes</taxon>
        <taxon>Gadoidei</taxon>
        <taxon>Merlucciidae</taxon>
        <taxon>Merluccius</taxon>
    </lineage>
</organism>
<evidence type="ECO:0000313" key="4">
    <source>
        <dbReference type="Proteomes" id="UP001174136"/>
    </source>
</evidence>
<comment type="caution">
    <text evidence="3">The sequence shown here is derived from an EMBL/GenBank/DDBJ whole genome shotgun (WGS) entry which is preliminary data.</text>
</comment>
<sequence length="181" mass="19512">MCLPAPVLNQRSAKYTCACPDNTTLAADMRKCVTGQGVPPAEAKPSAVPPSKAAPRQPVPPTITTPATTTGAANRPAATSSPPSDISAQANNRYAAMPKEAETSHPIALYIVLPIMVMCLLVFGAGFLWRQWRLKNTNTIHFDNPVYQKTTEDEVHICTSDSGGYVYPQRQIVSIEEMDLA</sequence>
<protein>
    <submittedName>
        <fullName evidence="3">Low-density lipoprotein receptor 2</fullName>
    </submittedName>
</protein>
<name>A0AA47NUZ9_MERPO</name>
<feature type="transmembrane region" description="Helical" evidence="2">
    <location>
        <begin position="107"/>
        <end position="129"/>
    </location>
</feature>
<keyword evidence="4" id="KW-1185">Reference proteome</keyword>
<accession>A0AA47NUZ9</accession>
<proteinExistence type="predicted"/>
<keyword evidence="3" id="KW-0675">Receptor</keyword>
<evidence type="ECO:0000256" key="1">
    <source>
        <dbReference type="SAM" id="MobiDB-lite"/>
    </source>
</evidence>
<keyword evidence="2" id="KW-0812">Transmembrane</keyword>
<keyword evidence="3" id="KW-0449">Lipoprotein</keyword>
<reference evidence="3" key="1">
    <citation type="journal article" date="2023" name="Front. Mar. Sci.">
        <title>A new Merluccius polli reference genome to investigate the effects of global change in West African waters.</title>
        <authorList>
            <person name="Mateo J.L."/>
            <person name="Blanco-Fernandez C."/>
            <person name="Garcia-Vazquez E."/>
            <person name="Machado-Schiaffino G."/>
        </authorList>
    </citation>
    <scope>NUCLEOTIDE SEQUENCE</scope>
    <source>
        <strain evidence="3">C29</strain>
        <tissue evidence="3">Fin</tissue>
    </source>
</reference>
<dbReference type="Gene3D" id="2.10.25.10">
    <property type="entry name" value="Laminin"/>
    <property type="match status" value="1"/>
</dbReference>
<feature type="compositionally biased region" description="Low complexity" evidence="1">
    <location>
        <begin position="64"/>
        <end position="79"/>
    </location>
</feature>
<gene>
    <name evidence="3" type="primary">ldlr-b</name>
    <name evidence="3" type="ORF">N1851_025711</name>
</gene>
<dbReference type="AlphaFoldDB" id="A0AA47NUZ9"/>